<accession>E4XS54</accession>
<evidence type="ECO:0000313" key="4">
    <source>
        <dbReference type="EMBL" id="CBY12602.1"/>
    </source>
</evidence>
<dbReference type="EMBL" id="FN653130">
    <property type="protein sequence ID" value="CBY12602.1"/>
    <property type="molecule type" value="Genomic_DNA"/>
</dbReference>
<organism evidence="4">
    <name type="scientific">Oikopleura dioica</name>
    <name type="common">Tunicate</name>
    <dbReference type="NCBI Taxonomy" id="34765"/>
    <lineage>
        <taxon>Eukaryota</taxon>
        <taxon>Metazoa</taxon>
        <taxon>Chordata</taxon>
        <taxon>Tunicata</taxon>
        <taxon>Appendicularia</taxon>
        <taxon>Copelata</taxon>
        <taxon>Oikopleuridae</taxon>
        <taxon>Oikopleura</taxon>
    </lineage>
</organism>
<evidence type="ECO:0000256" key="2">
    <source>
        <dbReference type="ARBA" id="ARBA00023125"/>
    </source>
</evidence>
<reference evidence="4" key="1">
    <citation type="journal article" date="2010" name="Science">
        <title>Plasticity of animal genome architecture unmasked by rapid evolution of a pelagic tunicate.</title>
        <authorList>
            <person name="Denoeud F."/>
            <person name="Henriet S."/>
            <person name="Mungpakdee S."/>
            <person name="Aury J.M."/>
            <person name="Da Silva C."/>
            <person name="Brinkmann H."/>
            <person name="Mikhaleva J."/>
            <person name="Olsen L.C."/>
            <person name="Jubin C."/>
            <person name="Canestro C."/>
            <person name="Bouquet J.M."/>
            <person name="Danks G."/>
            <person name="Poulain J."/>
            <person name="Campsteijn C."/>
            <person name="Adamski M."/>
            <person name="Cross I."/>
            <person name="Yadetie F."/>
            <person name="Muffato M."/>
            <person name="Louis A."/>
            <person name="Butcher S."/>
            <person name="Tsagkogeorga G."/>
            <person name="Konrad A."/>
            <person name="Singh S."/>
            <person name="Jensen M.F."/>
            <person name="Cong E.H."/>
            <person name="Eikeseth-Otteraa H."/>
            <person name="Noel B."/>
            <person name="Anthouard V."/>
            <person name="Porcel B.M."/>
            <person name="Kachouri-Lafond R."/>
            <person name="Nishino A."/>
            <person name="Ugolini M."/>
            <person name="Chourrout P."/>
            <person name="Nishida H."/>
            <person name="Aasland R."/>
            <person name="Huzurbazar S."/>
            <person name="Westhof E."/>
            <person name="Delsuc F."/>
            <person name="Lehrach H."/>
            <person name="Reinhardt R."/>
            <person name="Weissenbach J."/>
            <person name="Roy S.W."/>
            <person name="Artiguenave F."/>
            <person name="Postlethwait J.H."/>
            <person name="Manak J.R."/>
            <person name="Thompson E.M."/>
            <person name="Jaillon O."/>
            <person name="Du Pasquier L."/>
            <person name="Boudinot P."/>
            <person name="Liberles D.A."/>
            <person name="Volff J.N."/>
            <person name="Philippe H."/>
            <person name="Lenhard B."/>
            <person name="Roest Crollius H."/>
            <person name="Wincker P."/>
            <person name="Chourrout D."/>
        </authorList>
    </citation>
    <scope>NUCLEOTIDE SEQUENCE [LARGE SCALE GENOMIC DNA]</scope>
</reference>
<dbReference type="GO" id="GO:0019985">
    <property type="term" value="P:translesion synthesis"/>
    <property type="evidence" value="ECO:0007669"/>
    <property type="project" value="TreeGrafter"/>
</dbReference>
<dbReference type="InterPro" id="IPR022648">
    <property type="entry name" value="Pr_cel_nuc_antig_N"/>
</dbReference>
<dbReference type="InterPro" id="IPR000730">
    <property type="entry name" value="Pr_cel_nuc_antig"/>
</dbReference>
<dbReference type="GO" id="GO:0006272">
    <property type="term" value="P:leading strand elongation"/>
    <property type="evidence" value="ECO:0007669"/>
    <property type="project" value="TreeGrafter"/>
</dbReference>
<sequence>MPFSLVLNEAATFKNAILSLKGFITTAVFYITSQGLEITSQDANLLSMIELNMPQAMFDTYSATQTYAFGVRIDLLATIVGYVRDNAKLELYSDANDTDSICLSSFDKASSLMFSYKIKLVDTDPTHMPKQRYVAAVTMQSVGWKAMVDSLADAGKDCLIIVTDPQLIMISEREHLRKTSIMDANKHPSVTTFINALRPFSDTYLMEYLKHFSRHTALNQVVRIRFTEKGLLCVTYLLGNSHDGSARGLSTNGHLTFVLSPVKSPETDSQKLTESLENSKFF</sequence>
<dbReference type="InterPro" id="IPR046938">
    <property type="entry name" value="DNA_clamp_sf"/>
</dbReference>
<dbReference type="GO" id="GO:0043626">
    <property type="term" value="C:PCNA complex"/>
    <property type="evidence" value="ECO:0007669"/>
    <property type="project" value="TreeGrafter"/>
</dbReference>
<dbReference type="GO" id="GO:0003677">
    <property type="term" value="F:DNA binding"/>
    <property type="evidence" value="ECO:0007669"/>
    <property type="project" value="UniProtKB-KW"/>
</dbReference>
<dbReference type="SUPFAM" id="SSF55979">
    <property type="entry name" value="DNA clamp"/>
    <property type="match status" value="2"/>
</dbReference>
<feature type="domain" description="Proliferating cell nuclear antigen PCNA N-terminal" evidence="3">
    <location>
        <begin position="6"/>
        <end position="125"/>
    </location>
</feature>
<evidence type="ECO:0000256" key="1">
    <source>
        <dbReference type="ARBA" id="ARBA00020229"/>
    </source>
</evidence>
<name>E4XS54_OIKDI</name>
<dbReference type="GO" id="GO:0006298">
    <property type="term" value="P:mismatch repair"/>
    <property type="evidence" value="ECO:0007669"/>
    <property type="project" value="TreeGrafter"/>
</dbReference>
<dbReference type="Proteomes" id="UP000001307">
    <property type="component" value="Unassembled WGS sequence"/>
</dbReference>
<dbReference type="PANTHER" id="PTHR11352">
    <property type="entry name" value="PROLIFERATING CELL NUCLEAR ANTIGEN"/>
    <property type="match status" value="1"/>
</dbReference>
<evidence type="ECO:0000313" key="5">
    <source>
        <dbReference type="Proteomes" id="UP000001307"/>
    </source>
</evidence>
<gene>
    <name evidence="4" type="ORF">GSOID_T00002003001</name>
</gene>
<dbReference type="GO" id="GO:0006275">
    <property type="term" value="P:regulation of DNA replication"/>
    <property type="evidence" value="ECO:0007669"/>
    <property type="project" value="InterPro"/>
</dbReference>
<keyword evidence="2" id="KW-0238">DNA-binding</keyword>
<dbReference type="AlphaFoldDB" id="E4XS54"/>
<dbReference type="GO" id="GO:0030337">
    <property type="term" value="F:DNA polymerase processivity factor activity"/>
    <property type="evidence" value="ECO:0007669"/>
    <property type="project" value="InterPro"/>
</dbReference>
<dbReference type="PANTHER" id="PTHR11352:SF0">
    <property type="entry name" value="PROLIFERATING CELL NUCLEAR ANTIGEN"/>
    <property type="match status" value="1"/>
</dbReference>
<dbReference type="Pfam" id="PF00705">
    <property type="entry name" value="PCNA_N"/>
    <property type="match status" value="1"/>
</dbReference>
<evidence type="ECO:0000259" key="3">
    <source>
        <dbReference type="Pfam" id="PF00705"/>
    </source>
</evidence>
<dbReference type="Gene3D" id="3.70.10.10">
    <property type="match status" value="1"/>
</dbReference>
<dbReference type="InParanoid" id="E4XS54"/>
<protein>
    <recommendedName>
        <fullName evidence="1">Proliferating cell nuclear antigen</fullName>
    </recommendedName>
</protein>
<dbReference type="PRINTS" id="PR00339">
    <property type="entry name" value="PCNACYCLIN"/>
</dbReference>
<proteinExistence type="predicted"/>
<keyword evidence="5" id="KW-1185">Reference proteome</keyword>